<dbReference type="Proteomes" id="UP000293874">
    <property type="component" value="Unassembled WGS sequence"/>
</dbReference>
<accession>A0A4Q7N1S9</accession>
<name>A0A4Q7N1S9_9BACT</name>
<dbReference type="GO" id="GO:0005975">
    <property type="term" value="P:carbohydrate metabolic process"/>
    <property type="evidence" value="ECO:0007669"/>
    <property type="project" value="InterPro"/>
</dbReference>
<sequence length="943" mass="106673">MNYVRKYYLLLLFACMPFACLLAQVVIPAGYTEMIIKSGKRSYGFSPAFTVLYNATDPGMALKPAGLKKVEYNVLTWKVTDSSKNDFRQKKIGAAMAGDGFDDRILRTKSEWRTANIFNAGEKIIVKATSARNGIDTVHFSFPPSDKFFLTAYLLKKGPYPSLHFSIRPLQAGYYSIGYTGAPSLSEEQAKGIWQPLIWQEKRIPDAAYCTPAFMATLPSTFVYDGTNTVGVLATSKEIPFQPLPALPNSRFGVALVNEQKKLQPQIYAPIPGGYLSKMEAGQVFDFSCYLVVVPKPINQTYSQLAKDVFGFRDYRRNDIASLNTALDNIVDYSLSQYAWFIDSLKGCAYSTDVPGAVKNVSSLNPLELALVMDDSVMFEKRAYPLMEFMLSREKFLFALDSTQKIQSPSRKLKGPIAPLSELLALYEVFGKKNPFYLEMAEKEYNTARVRNLDNKEIGKNWINDMWLYKATGDQKYLQASIEGADKYLAQRIEQAQTGFNDPMQSGYFFWPTFTGRWIEYLQLYELTNYERYLNAAREGARNYTMFTWMVPAVPDSLITVNKGGKAPMYWYLRSKGHRQMYYPEEQAPAWRLSETGLTPESSGTATGHRGIFMANYAPWMLRLGYYTRDSFLIQVAKAAIVGRYRNFPGYHINTERTTAYEKFDFPMHEHKDQSVNSFHYNHILPMASMLLDYLVTDVFVRSNAQIDFPADYMEGYAYLQNKMYGAKKGKFYTEKDVQLWMPSGLLNISNTELNYVSARKRNKLFLAFTNQSAIAVTARVTIDPSRVQLNSKARLISFTGNQNIPVIDSSFTITVPANGLAAVAIDGVSVRSSFQNKILDTGSSVITVDYAKIKAGKAEAMLLQLGKYDRRLYVYLQDDDNKFRSASLVYTNANGHQQTITDMAYPFEFTVPVGEAKPVSFFLSLIQTDGREQKSESVTLGQ</sequence>
<evidence type="ECO:0000313" key="2">
    <source>
        <dbReference type="Proteomes" id="UP000293874"/>
    </source>
</evidence>
<reference evidence="1 2" key="1">
    <citation type="submission" date="2019-02" db="EMBL/GenBank/DDBJ databases">
        <title>Genomic Encyclopedia of Type Strains, Phase IV (KMG-IV): sequencing the most valuable type-strain genomes for metagenomic binning, comparative biology and taxonomic classification.</title>
        <authorList>
            <person name="Goeker M."/>
        </authorList>
    </citation>
    <scope>NUCLEOTIDE SEQUENCE [LARGE SCALE GENOMIC DNA]</scope>
    <source>
        <strain evidence="1 2">DSM 18116</strain>
    </source>
</reference>
<proteinExistence type="predicted"/>
<organism evidence="1 2">
    <name type="scientific">Pseudobacter ginsenosidimutans</name>
    <dbReference type="NCBI Taxonomy" id="661488"/>
    <lineage>
        <taxon>Bacteria</taxon>
        <taxon>Pseudomonadati</taxon>
        <taxon>Bacteroidota</taxon>
        <taxon>Chitinophagia</taxon>
        <taxon>Chitinophagales</taxon>
        <taxon>Chitinophagaceae</taxon>
        <taxon>Pseudobacter</taxon>
    </lineage>
</organism>
<dbReference type="EMBL" id="SGXA01000001">
    <property type="protein sequence ID" value="RZS74554.1"/>
    <property type="molecule type" value="Genomic_DNA"/>
</dbReference>
<dbReference type="InterPro" id="IPR008928">
    <property type="entry name" value="6-hairpin_glycosidase_sf"/>
</dbReference>
<keyword evidence="2" id="KW-1185">Reference proteome</keyword>
<evidence type="ECO:0000313" key="1">
    <source>
        <dbReference type="EMBL" id="RZS74554.1"/>
    </source>
</evidence>
<comment type="caution">
    <text evidence="1">The sequence shown here is derived from an EMBL/GenBank/DDBJ whole genome shotgun (WGS) entry which is preliminary data.</text>
</comment>
<dbReference type="AlphaFoldDB" id="A0A4Q7N1S9"/>
<dbReference type="RefSeq" id="WP_165434877.1">
    <property type="nucleotide sequence ID" value="NZ_CP042431.1"/>
</dbReference>
<dbReference type="SUPFAM" id="SSF48208">
    <property type="entry name" value="Six-hairpin glycosidases"/>
    <property type="match status" value="1"/>
</dbReference>
<protein>
    <submittedName>
        <fullName evidence="1">Uncharacterized protein</fullName>
    </submittedName>
</protein>
<gene>
    <name evidence="1" type="ORF">EV199_0402</name>
</gene>